<feature type="region of interest" description="Disordered" evidence="11">
    <location>
        <begin position="135"/>
        <end position="219"/>
    </location>
</feature>
<keyword evidence="7" id="KW-0238">DNA-binding</keyword>
<keyword evidence="5" id="KW-0862">Zinc</keyword>
<evidence type="ECO:0000256" key="8">
    <source>
        <dbReference type="ARBA" id="ARBA00023163"/>
    </source>
</evidence>
<evidence type="ECO:0000256" key="1">
    <source>
        <dbReference type="ARBA" id="ARBA00004123"/>
    </source>
</evidence>
<dbReference type="GO" id="GO:0000978">
    <property type="term" value="F:RNA polymerase II cis-regulatory region sequence-specific DNA binding"/>
    <property type="evidence" value="ECO:0007669"/>
    <property type="project" value="TreeGrafter"/>
</dbReference>
<feature type="compositionally biased region" description="Polar residues" evidence="11">
    <location>
        <begin position="481"/>
        <end position="492"/>
    </location>
</feature>
<comment type="subcellular location">
    <subcellularLocation>
        <location evidence="1">Nucleus</location>
    </subcellularLocation>
</comment>
<dbReference type="PANTHER" id="PTHR24384">
    <property type="entry name" value="FINGER PUTATIVE TRANSCRIPTION FACTOR FAMILY-RELATED"/>
    <property type="match status" value="1"/>
</dbReference>
<evidence type="ECO:0000313" key="14">
    <source>
        <dbReference type="Proteomes" id="UP000075886"/>
    </source>
</evidence>
<dbReference type="SUPFAM" id="SSF57667">
    <property type="entry name" value="beta-beta-alpha zinc fingers"/>
    <property type="match status" value="2"/>
</dbReference>
<keyword evidence="9" id="KW-0539">Nucleus</keyword>
<feature type="domain" description="C2H2-type" evidence="12">
    <location>
        <begin position="378"/>
        <end position="406"/>
    </location>
</feature>
<evidence type="ECO:0000256" key="6">
    <source>
        <dbReference type="ARBA" id="ARBA00023015"/>
    </source>
</evidence>
<dbReference type="InterPro" id="IPR036236">
    <property type="entry name" value="Znf_C2H2_sf"/>
</dbReference>
<feature type="compositionally biased region" description="Acidic residues" evidence="11">
    <location>
        <begin position="550"/>
        <end position="561"/>
    </location>
</feature>
<feature type="domain" description="C2H2-type" evidence="12">
    <location>
        <begin position="350"/>
        <end position="377"/>
    </location>
</feature>
<reference evidence="13" key="2">
    <citation type="submission" date="2020-05" db="UniProtKB">
        <authorList>
            <consortium name="EnsemblMetazoa"/>
        </authorList>
    </citation>
    <scope>IDENTIFICATION</scope>
    <source>
        <strain evidence="13">FAR1</strain>
    </source>
</reference>
<dbReference type="Gene3D" id="3.30.160.60">
    <property type="entry name" value="Classic Zinc Finger"/>
    <property type="match status" value="3"/>
</dbReference>
<protein>
    <recommendedName>
        <fullName evidence="12">C2H2-type domain-containing protein</fullName>
    </recommendedName>
</protein>
<keyword evidence="8" id="KW-0804">Transcription</keyword>
<dbReference type="PANTHER" id="PTHR24384:SF189">
    <property type="entry name" value="C2H2-TYPE DOMAIN-CONTAINING PROTEIN-RELATED"/>
    <property type="match status" value="1"/>
</dbReference>
<dbReference type="GO" id="GO:0005634">
    <property type="term" value="C:nucleus"/>
    <property type="evidence" value="ECO:0007669"/>
    <property type="project" value="UniProtKB-SubCell"/>
</dbReference>
<evidence type="ECO:0000259" key="12">
    <source>
        <dbReference type="PROSITE" id="PS50157"/>
    </source>
</evidence>
<evidence type="ECO:0000256" key="3">
    <source>
        <dbReference type="ARBA" id="ARBA00022737"/>
    </source>
</evidence>
<dbReference type="AlphaFoldDB" id="A0A182QQV2"/>
<dbReference type="FunFam" id="3.30.160.60:FF:000112">
    <property type="entry name" value="Mds1 and evi1 complex locus protein"/>
    <property type="match status" value="1"/>
</dbReference>
<dbReference type="EMBL" id="AXCN02000817">
    <property type="status" value="NOT_ANNOTATED_CDS"/>
    <property type="molecule type" value="Genomic_DNA"/>
</dbReference>
<name>A0A182QQV2_9DIPT</name>
<dbReference type="SMART" id="SM00355">
    <property type="entry name" value="ZnF_C2H2"/>
    <property type="match status" value="3"/>
</dbReference>
<reference evidence="14" key="1">
    <citation type="submission" date="2014-01" db="EMBL/GenBank/DDBJ databases">
        <title>The Genome Sequence of Anopheles farauti FAR1 (V2).</title>
        <authorList>
            <consortium name="The Broad Institute Genomics Platform"/>
            <person name="Neafsey D.E."/>
            <person name="Besansky N."/>
            <person name="Howell P."/>
            <person name="Walton C."/>
            <person name="Young S.K."/>
            <person name="Zeng Q."/>
            <person name="Gargeya S."/>
            <person name="Fitzgerald M."/>
            <person name="Haas B."/>
            <person name="Abouelleil A."/>
            <person name="Allen A.W."/>
            <person name="Alvarado L."/>
            <person name="Arachchi H.M."/>
            <person name="Berlin A.M."/>
            <person name="Chapman S.B."/>
            <person name="Gainer-Dewar J."/>
            <person name="Goldberg J."/>
            <person name="Griggs A."/>
            <person name="Gujja S."/>
            <person name="Hansen M."/>
            <person name="Howarth C."/>
            <person name="Imamovic A."/>
            <person name="Ireland A."/>
            <person name="Larimer J."/>
            <person name="McCowan C."/>
            <person name="Murphy C."/>
            <person name="Pearson M."/>
            <person name="Poon T.W."/>
            <person name="Priest M."/>
            <person name="Roberts A."/>
            <person name="Saif S."/>
            <person name="Shea T."/>
            <person name="Sisk P."/>
            <person name="Sykes S."/>
            <person name="Wortman J."/>
            <person name="Nusbaum C."/>
            <person name="Birren B."/>
        </authorList>
    </citation>
    <scope>NUCLEOTIDE SEQUENCE [LARGE SCALE GENOMIC DNA]</scope>
    <source>
        <strain evidence="14">FAR1</strain>
    </source>
</reference>
<dbReference type="FunFam" id="3.30.160.60:FF:000929">
    <property type="entry name" value="Uncharacterized protein, isoform B"/>
    <property type="match status" value="1"/>
</dbReference>
<dbReference type="Pfam" id="PF00096">
    <property type="entry name" value="zf-C2H2"/>
    <property type="match status" value="3"/>
</dbReference>
<sequence length="561" mass="61086">MYQILTPHSKIRRASINDTPMLDERSITLKNASQHRITLLPLARTTKPTGTTTAATVICANAVRRKMREKDHSPRKMLPSPKQGAVYPLLGLGSTLAAPFDLSLANRSSSSNLLHQQQQQHQSLAEQPLDLRVERKKSAGGGGGGTSTSTSSDDETDPPRASSTDSKPGSNVIFFNDNNNNSNSNLNNNHSKPSDSDKSPSPTNHNNNNNNNSSKYTNNNHINIKDEFRISNLANHNPSALFSAGPPGLNPLMLEAIAKAGLPLPYRGSFLPPRSPVSYDLQRLKEREALAVSLSQLRQSASNSAGGGGGGGGGGGANVLNNNNANIINHNLPAGATGTPGSHGKNKDRYACKFCGKVFPRSANLTRHLRTHTGEQPYKCRYCERSFSISSNLQRHVRNIHNKERPFKCALCERCFGQQTNLDRHLKKHEADAAGLGLGLDERLRAARRNSRGIPEDSYFEEIRSFMGKVTQLPIPLRLQHQQSPAGQTNAGGESPYGRRQMTQQQQQQQQQANDTHSSRSSTPSDEDPVSPAGSIGSPEQQDIKMETNNNEDGDEPLQVT</sequence>
<evidence type="ECO:0000256" key="9">
    <source>
        <dbReference type="ARBA" id="ARBA00023242"/>
    </source>
</evidence>
<dbReference type="STRING" id="69004.A0A182QQV2"/>
<evidence type="ECO:0000256" key="2">
    <source>
        <dbReference type="ARBA" id="ARBA00022723"/>
    </source>
</evidence>
<dbReference type="PROSITE" id="PS00028">
    <property type="entry name" value="ZINC_FINGER_C2H2_1"/>
    <property type="match status" value="3"/>
</dbReference>
<dbReference type="EnsemblMetazoa" id="AFAF015060-RA">
    <property type="protein sequence ID" value="AFAF015060-PA"/>
    <property type="gene ID" value="AFAF015060"/>
</dbReference>
<keyword evidence="6" id="KW-0805">Transcription regulation</keyword>
<evidence type="ECO:0000256" key="11">
    <source>
        <dbReference type="SAM" id="MobiDB-lite"/>
    </source>
</evidence>
<feature type="region of interest" description="Disordered" evidence="11">
    <location>
        <begin position="481"/>
        <end position="561"/>
    </location>
</feature>
<proteinExistence type="predicted"/>
<evidence type="ECO:0000256" key="10">
    <source>
        <dbReference type="PROSITE-ProRule" id="PRU00042"/>
    </source>
</evidence>
<keyword evidence="3" id="KW-0677">Repeat</keyword>
<dbReference type="PROSITE" id="PS50157">
    <property type="entry name" value="ZINC_FINGER_C2H2_2"/>
    <property type="match status" value="3"/>
</dbReference>
<organism evidence="13 14">
    <name type="scientific">Anopheles farauti</name>
    <dbReference type="NCBI Taxonomy" id="69004"/>
    <lineage>
        <taxon>Eukaryota</taxon>
        <taxon>Metazoa</taxon>
        <taxon>Ecdysozoa</taxon>
        <taxon>Arthropoda</taxon>
        <taxon>Hexapoda</taxon>
        <taxon>Insecta</taxon>
        <taxon>Pterygota</taxon>
        <taxon>Neoptera</taxon>
        <taxon>Endopterygota</taxon>
        <taxon>Diptera</taxon>
        <taxon>Nematocera</taxon>
        <taxon>Culicoidea</taxon>
        <taxon>Culicidae</taxon>
        <taxon>Anophelinae</taxon>
        <taxon>Anopheles</taxon>
    </lineage>
</organism>
<feature type="compositionally biased region" description="Low complexity" evidence="11">
    <location>
        <begin position="176"/>
        <end position="191"/>
    </location>
</feature>
<accession>A0A182QQV2</accession>
<evidence type="ECO:0000256" key="4">
    <source>
        <dbReference type="ARBA" id="ARBA00022771"/>
    </source>
</evidence>
<dbReference type="InterPro" id="IPR050752">
    <property type="entry name" value="C2H2-ZF_domain"/>
</dbReference>
<dbReference type="GO" id="GO:0000981">
    <property type="term" value="F:DNA-binding transcription factor activity, RNA polymerase II-specific"/>
    <property type="evidence" value="ECO:0007669"/>
    <property type="project" value="TreeGrafter"/>
</dbReference>
<dbReference type="GO" id="GO:0008270">
    <property type="term" value="F:zinc ion binding"/>
    <property type="evidence" value="ECO:0007669"/>
    <property type="project" value="UniProtKB-KW"/>
</dbReference>
<keyword evidence="2" id="KW-0479">Metal-binding</keyword>
<dbReference type="Proteomes" id="UP000075886">
    <property type="component" value="Unassembled WGS sequence"/>
</dbReference>
<keyword evidence="14" id="KW-1185">Reference proteome</keyword>
<keyword evidence="4 10" id="KW-0863">Zinc-finger</keyword>
<evidence type="ECO:0000256" key="5">
    <source>
        <dbReference type="ARBA" id="ARBA00022833"/>
    </source>
</evidence>
<dbReference type="VEuPathDB" id="VectorBase:AFAF015060"/>
<dbReference type="InterPro" id="IPR013087">
    <property type="entry name" value="Znf_C2H2_type"/>
</dbReference>
<feature type="compositionally biased region" description="Polar residues" evidence="11">
    <location>
        <begin position="513"/>
        <end position="524"/>
    </location>
</feature>
<evidence type="ECO:0000313" key="13">
    <source>
        <dbReference type="EnsemblMetazoa" id="AFAF015060-PA"/>
    </source>
</evidence>
<feature type="domain" description="C2H2-type" evidence="12">
    <location>
        <begin position="407"/>
        <end position="434"/>
    </location>
</feature>
<dbReference type="FunFam" id="3.30.160.60:FF:000159">
    <property type="entry name" value="Mds1 and evi1 complex locus protein"/>
    <property type="match status" value="1"/>
</dbReference>
<feature type="compositionally biased region" description="Low complexity" evidence="11">
    <location>
        <begin position="199"/>
        <end position="219"/>
    </location>
</feature>
<evidence type="ECO:0000256" key="7">
    <source>
        <dbReference type="ARBA" id="ARBA00023125"/>
    </source>
</evidence>